<dbReference type="AlphaFoldDB" id="A0A0C3J7H5"/>
<keyword evidence="3" id="KW-1185">Reference proteome</keyword>
<proteinExistence type="predicted"/>
<protein>
    <submittedName>
        <fullName evidence="2">Uncharacterized protein</fullName>
    </submittedName>
</protein>
<evidence type="ECO:0000313" key="3">
    <source>
        <dbReference type="Proteomes" id="UP000054217"/>
    </source>
</evidence>
<dbReference type="Proteomes" id="UP000054217">
    <property type="component" value="Unassembled WGS sequence"/>
</dbReference>
<evidence type="ECO:0000256" key="1">
    <source>
        <dbReference type="SAM" id="MobiDB-lite"/>
    </source>
</evidence>
<accession>A0A0C3J7H5</accession>
<organism evidence="2 3">
    <name type="scientific">Pisolithus tinctorius Marx 270</name>
    <dbReference type="NCBI Taxonomy" id="870435"/>
    <lineage>
        <taxon>Eukaryota</taxon>
        <taxon>Fungi</taxon>
        <taxon>Dikarya</taxon>
        <taxon>Basidiomycota</taxon>
        <taxon>Agaricomycotina</taxon>
        <taxon>Agaricomycetes</taxon>
        <taxon>Agaricomycetidae</taxon>
        <taxon>Boletales</taxon>
        <taxon>Sclerodermatineae</taxon>
        <taxon>Pisolithaceae</taxon>
        <taxon>Pisolithus</taxon>
    </lineage>
</organism>
<evidence type="ECO:0000313" key="2">
    <source>
        <dbReference type="EMBL" id="KIN93631.1"/>
    </source>
</evidence>
<dbReference type="EMBL" id="KN832149">
    <property type="protein sequence ID" value="KIN93631.1"/>
    <property type="molecule type" value="Genomic_DNA"/>
</dbReference>
<reference evidence="3" key="2">
    <citation type="submission" date="2015-01" db="EMBL/GenBank/DDBJ databases">
        <title>Evolutionary Origins and Diversification of the Mycorrhizal Mutualists.</title>
        <authorList>
            <consortium name="DOE Joint Genome Institute"/>
            <consortium name="Mycorrhizal Genomics Consortium"/>
            <person name="Kohler A."/>
            <person name="Kuo A."/>
            <person name="Nagy L.G."/>
            <person name="Floudas D."/>
            <person name="Copeland A."/>
            <person name="Barry K.W."/>
            <person name="Cichocki N."/>
            <person name="Veneault-Fourrey C."/>
            <person name="LaButti K."/>
            <person name="Lindquist E.A."/>
            <person name="Lipzen A."/>
            <person name="Lundell T."/>
            <person name="Morin E."/>
            <person name="Murat C."/>
            <person name="Riley R."/>
            <person name="Ohm R."/>
            <person name="Sun H."/>
            <person name="Tunlid A."/>
            <person name="Henrissat B."/>
            <person name="Grigoriev I.V."/>
            <person name="Hibbett D.S."/>
            <person name="Martin F."/>
        </authorList>
    </citation>
    <scope>NUCLEOTIDE SEQUENCE [LARGE SCALE GENOMIC DNA]</scope>
    <source>
        <strain evidence="3">Marx 270</strain>
    </source>
</reference>
<name>A0A0C3J7H5_PISTI</name>
<reference evidence="2 3" key="1">
    <citation type="submission" date="2014-04" db="EMBL/GenBank/DDBJ databases">
        <authorList>
            <consortium name="DOE Joint Genome Institute"/>
            <person name="Kuo A."/>
            <person name="Kohler A."/>
            <person name="Costa M.D."/>
            <person name="Nagy L.G."/>
            <person name="Floudas D."/>
            <person name="Copeland A."/>
            <person name="Barry K.W."/>
            <person name="Cichocki N."/>
            <person name="Veneault-Fourrey C."/>
            <person name="LaButti K."/>
            <person name="Lindquist E.A."/>
            <person name="Lipzen A."/>
            <person name="Lundell T."/>
            <person name="Morin E."/>
            <person name="Murat C."/>
            <person name="Sun H."/>
            <person name="Tunlid A."/>
            <person name="Henrissat B."/>
            <person name="Grigoriev I.V."/>
            <person name="Hibbett D.S."/>
            <person name="Martin F."/>
            <person name="Nordberg H.P."/>
            <person name="Cantor M.N."/>
            <person name="Hua S.X."/>
        </authorList>
    </citation>
    <scope>NUCLEOTIDE SEQUENCE [LARGE SCALE GENOMIC DNA]</scope>
    <source>
        <strain evidence="2 3">Marx 270</strain>
    </source>
</reference>
<dbReference type="HOGENOM" id="CLU_2622981_0_0_1"/>
<gene>
    <name evidence="2" type="ORF">M404DRAFT_487301</name>
</gene>
<dbReference type="InParanoid" id="A0A0C3J7H5"/>
<feature type="region of interest" description="Disordered" evidence="1">
    <location>
        <begin position="54"/>
        <end position="78"/>
    </location>
</feature>
<sequence>MFLYLGRAALGSPAEIPVGTLNLLLTDMLTVKGRFRACAEALDLKYLTCPVVGSDGKPDADPDDVPERSQGATHDLHN</sequence>